<sequence>MTVGFTNVGAAGSHQSNVVRNSSMHGSQDIEAISGRMRRSTSCGGRVRRATISSDPLTIQAKGTGPPCVGYISPHDRQVKLMHETTDKKIEIFEGPSRQDTKLMHIICPDQMIVEFPKERDIVGMRRLSLDALLIRHDGARDNGDEMIVEFPKERRIHSTVHAKEQEAIRGNPIKAMLSQSLTSLDRKPRTDRGHFTRTMLSQSLTSLDRKPRTDATTSCLEKRLKNQQSKQHPHDSTREYHHGKHTHQIVDVLDWSSIDWGGVNVYWNYELNFYPGQIDLNCTRRQSLKE</sequence>
<comment type="caution">
    <text evidence="2">The sequence shown here is derived from an EMBL/GenBank/DDBJ whole genome shotgun (WGS) entry which is preliminary data.</text>
</comment>
<organism evidence="2 3">
    <name type="scientific">Cyclostephanos tholiformis</name>
    <dbReference type="NCBI Taxonomy" id="382380"/>
    <lineage>
        <taxon>Eukaryota</taxon>
        <taxon>Sar</taxon>
        <taxon>Stramenopiles</taxon>
        <taxon>Ochrophyta</taxon>
        <taxon>Bacillariophyta</taxon>
        <taxon>Coscinodiscophyceae</taxon>
        <taxon>Thalassiosirophycidae</taxon>
        <taxon>Stephanodiscales</taxon>
        <taxon>Stephanodiscaceae</taxon>
        <taxon>Cyclostephanos</taxon>
    </lineage>
</organism>
<name>A0ABD3RD12_9STRA</name>
<dbReference type="Proteomes" id="UP001530377">
    <property type="component" value="Unassembled WGS sequence"/>
</dbReference>
<feature type="compositionally biased region" description="Polar residues" evidence="1">
    <location>
        <begin position="16"/>
        <end position="26"/>
    </location>
</feature>
<feature type="region of interest" description="Disordered" evidence="1">
    <location>
        <begin position="224"/>
        <end position="244"/>
    </location>
</feature>
<dbReference type="EMBL" id="JALLPB020000292">
    <property type="protein sequence ID" value="KAL3810909.1"/>
    <property type="molecule type" value="Genomic_DNA"/>
</dbReference>
<accession>A0ABD3RD12</accession>
<gene>
    <name evidence="2" type="ORF">ACHAXA_008759</name>
</gene>
<evidence type="ECO:0000313" key="2">
    <source>
        <dbReference type="EMBL" id="KAL3810909.1"/>
    </source>
</evidence>
<evidence type="ECO:0000313" key="3">
    <source>
        <dbReference type="Proteomes" id="UP001530377"/>
    </source>
</evidence>
<protein>
    <submittedName>
        <fullName evidence="2">Uncharacterized protein</fullName>
    </submittedName>
</protein>
<feature type="region of interest" description="Disordered" evidence="1">
    <location>
        <begin position="16"/>
        <end position="43"/>
    </location>
</feature>
<evidence type="ECO:0000256" key="1">
    <source>
        <dbReference type="SAM" id="MobiDB-lite"/>
    </source>
</evidence>
<dbReference type="AlphaFoldDB" id="A0ABD3RD12"/>
<reference evidence="2 3" key="1">
    <citation type="submission" date="2024-10" db="EMBL/GenBank/DDBJ databases">
        <title>Updated reference genomes for cyclostephanoid diatoms.</title>
        <authorList>
            <person name="Roberts W.R."/>
            <person name="Alverson A.J."/>
        </authorList>
    </citation>
    <scope>NUCLEOTIDE SEQUENCE [LARGE SCALE GENOMIC DNA]</scope>
    <source>
        <strain evidence="2 3">AJA228-03</strain>
    </source>
</reference>
<keyword evidence="3" id="KW-1185">Reference proteome</keyword>
<proteinExistence type="predicted"/>